<evidence type="ECO:0000313" key="1">
    <source>
        <dbReference type="EMBL" id="TSE33618.1"/>
    </source>
</evidence>
<protein>
    <submittedName>
        <fullName evidence="1">Uncharacterized protein</fullName>
    </submittedName>
</protein>
<name>A0A554XCQ9_9BURK</name>
<proteinExistence type="predicted"/>
<gene>
    <name evidence="1" type="ORF">Tchar_01680</name>
</gene>
<comment type="caution">
    <text evidence="1">The sequence shown here is derived from an EMBL/GenBank/DDBJ whole genome shotgun (WGS) entry which is preliminary data.</text>
</comment>
<dbReference type="EMBL" id="VJON01000026">
    <property type="protein sequence ID" value="TSE33618.1"/>
    <property type="molecule type" value="Genomic_DNA"/>
</dbReference>
<dbReference type="AlphaFoldDB" id="A0A554XCQ9"/>
<keyword evidence="2" id="KW-1185">Reference proteome</keyword>
<evidence type="ECO:0000313" key="2">
    <source>
        <dbReference type="Proteomes" id="UP000318294"/>
    </source>
</evidence>
<sequence length="76" mass="8259">MSDKHLPIEESVLAALAERPHSVGSLVRRFGVGSGVRQAISTLLAAGQITLYGDCPLDYRLVFRTDMLAKPRHATP</sequence>
<organism evidence="1 2">
    <name type="scientific">Tepidimonas charontis</name>
    <dbReference type="NCBI Taxonomy" id="2267262"/>
    <lineage>
        <taxon>Bacteria</taxon>
        <taxon>Pseudomonadati</taxon>
        <taxon>Pseudomonadota</taxon>
        <taxon>Betaproteobacteria</taxon>
        <taxon>Burkholderiales</taxon>
        <taxon>Tepidimonas</taxon>
    </lineage>
</organism>
<dbReference type="Proteomes" id="UP000318294">
    <property type="component" value="Unassembled WGS sequence"/>
</dbReference>
<dbReference type="RefSeq" id="WP_144328626.1">
    <property type="nucleotide sequence ID" value="NZ_VJON01000026.1"/>
</dbReference>
<reference evidence="1 2" key="1">
    <citation type="submission" date="2019-07" db="EMBL/GenBank/DDBJ databases">
        <title>Tepidimonas charontis SPSP-6 draft genome.</title>
        <authorList>
            <person name="Da Costa M.S."/>
            <person name="Froufe H.J.C."/>
            <person name="Egas C."/>
            <person name="Albuquerque L."/>
        </authorList>
    </citation>
    <scope>NUCLEOTIDE SEQUENCE [LARGE SCALE GENOMIC DNA]</scope>
    <source>
        <strain evidence="1 2">SPSP-6</strain>
    </source>
</reference>
<accession>A0A554XCQ9</accession>